<feature type="domain" description="Disease resistance protein Roq1-like winged-helix" evidence="5">
    <location>
        <begin position="347"/>
        <end position="415"/>
    </location>
</feature>
<feature type="compositionally biased region" description="Basic and acidic residues" evidence="3">
    <location>
        <begin position="875"/>
        <end position="884"/>
    </location>
</feature>
<name>A0A6L2L309_TANCI</name>
<comment type="caution">
    <text evidence="6">The sequence shown here is derived from an EMBL/GenBank/DDBJ whole genome shotgun (WGS) entry which is preliminary data.</text>
</comment>
<dbReference type="Gene3D" id="3.80.10.10">
    <property type="entry name" value="Ribonuclease Inhibitor"/>
    <property type="match status" value="1"/>
</dbReference>
<dbReference type="InterPro" id="IPR042197">
    <property type="entry name" value="Apaf_helical"/>
</dbReference>
<evidence type="ECO:0000256" key="3">
    <source>
        <dbReference type="SAM" id="MobiDB-lite"/>
    </source>
</evidence>
<gene>
    <name evidence="6" type="ORF">Tci_027225</name>
</gene>
<feature type="compositionally biased region" description="Basic residues" evidence="3">
    <location>
        <begin position="845"/>
        <end position="864"/>
    </location>
</feature>
<proteinExistence type="predicted"/>
<feature type="domain" description="NB-ARC" evidence="4">
    <location>
        <begin position="200"/>
        <end position="281"/>
    </location>
</feature>
<dbReference type="SUPFAM" id="SSF52058">
    <property type="entry name" value="L domain-like"/>
    <property type="match status" value="1"/>
</dbReference>
<feature type="compositionally biased region" description="Polar residues" evidence="3">
    <location>
        <begin position="835"/>
        <end position="844"/>
    </location>
</feature>
<dbReference type="Gene3D" id="1.10.8.430">
    <property type="entry name" value="Helical domain of apoptotic protease-activating factors"/>
    <property type="match status" value="1"/>
</dbReference>
<reference evidence="6" key="1">
    <citation type="journal article" date="2019" name="Sci. Rep.">
        <title>Draft genome of Tanacetum cinerariifolium, the natural source of mosquito coil.</title>
        <authorList>
            <person name="Yamashiro T."/>
            <person name="Shiraishi A."/>
            <person name="Satake H."/>
            <person name="Nakayama K."/>
        </authorList>
    </citation>
    <scope>NUCLEOTIDE SEQUENCE</scope>
</reference>
<sequence length="1329" mass="151422">MSCVLYSSTVGSLMYAMVCTSHDLAHAVSVASRYMHNPGKMHWEGDKCSLCYLKGTSNIGLSFEKGRASPNGVVGYVDSDYAGDLNSRKSLFSYIFSNCGSAVSWNDSKCINQIVDTVSLGLLPLMLSSLKTLIKIETHMLNLKSLLEIGPDDVCMIEIWGIGGGGKSTLAFSIYMEIFHEFYRWCFIANILVSSIEEGKSMIKSRLCGISVLMVLDDVDHIGQLKALTGSNDWFGKGSRIIITTRNEDLLNAHEVNRTYRVSLLNDNEANELFIRHAFGQNRHLNGYEELSQNTVSKVGGLPFAVKSLGSFLCNKDINEWSGTLATSVSYIKTLENLKISYDGLEHEEKELFLEITCLIDANLGPSAMMILDACGFDSVKRVDVLIQKALITISNGVIIMHDLVKEIGLYIVRREHPNSPEHNRVWQKEDFLSICSTDATEVAENVKKSDGFPVQSILKMCFQHIFNQWCYVVCYWKQAYKNKFGRVISLDKSKFLIKTPDFSGLSCLERMTFRECEKLEEIHPSVGYLERLVFLDLYKCLKIQMFPSIIWMIKLETLILHWCYNLSKVPEIQIKLDTLKSKGGIKERSEGMTDCSEFWDEVVEGFLKIHLIQEQGVIQPNSCLFRPNKTQPNFCINKLAPFMRLDTRSYSEKMSAMANTTLIVTRVTKTATKEKTPNRAEAVSRVNILDFCEEHYEDILPVTDKIHRDKRKEVHTRMDFGENSRKSRRIREDSQNSSAKTLSARYRNPSERPQIRDRLRNNDGNVFGRLGHRRKSAFKRFSDTYSPSTTKSGLDREYSRDGSYSRGRPHKLDSSPSRDRPRRRDRSHGIEESYGNTYPSYRTGNKHRYHSHGTGRSSSMKKGRNSESPLSYVSERDTSEGGHWKSKSKRRKPIDEEDLAVPWSCDEVDPFTPQIRNFKISRKTRMPNNVKTYDGTGDPEDHVKIFQAATQVECWAMPTWCHMLNSTLIGTAKTVEEMIIATAAFIRGETAVASKNKVHTPWKSQDQSKRKNSEWRSNFRNRPRDRRGSNKFTPLTRTAKEIFTAESGKFKPPPPMVTPIEKRSSNKFCEFHNDKGHSTDECVQLRKQIKELVRASKLSHFIKEIRRDRDQQKTGKKMLQSKTKPGDAAHRIYVDGGFSMEVLYEHCFNWLRPKIKSQMVPATTSLTDFSGETIWPLGKLRLLVTIRDVEHYTKAWMNFMIVRLPSPYNDIIGRLGIREIQAVPSTAHGMLQFPVNGGIVTIRSTILTPTECTTIAATPKDYAKKAEARHENFKVAIHPDFSDQEITIGGTVSIKARTKLCTLLKRNLDIFAWQPSDMTGIPRSIAEH</sequence>
<dbReference type="InterPro" id="IPR027417">
    <property type="entry name" value="P-loop_NTPase"/>
</dbReference>
<dbReference type="GO" id="GO:0043531">
    <property type="term" value="F:ADP binding"/>
    <property type="evidence" value="ECO:0007669"/>
    <property type="project" value="InterPro"/>
</dbReference>
<evidence type="ECO:0000256" key="2">
    <source>
        <dbReference type="ARBA" id="ARBA00022737"/>
    </source>
</evidence>
<dbReference type="PANTHER" id="PTHR11017">
    <property type="entry name" value="LEUCINE-RICH REPEAT-CONTAINING PROTEIN"/>
    <property type="match status" value="1"/>
</dbReference>
<dbReference type="PANTHER" id="PTHR11017:SF271">
    <property type="entry name" value="DISEASE RESISTANCE PROTEIN (TIR-NBS-LRR CLASS) FAMILY"/>
    <property type="match status" value="1"/>
</dbReference>
<dbReference type="SUPFAM" id="SSF46785">
    <property type="entry name" value="Winged helix' DNA-binding domain"/>
    <property type="match status" value="1"/>
</dbReference>
<evidence type="ECO:0000313" key="6">
    <source>
        <dbReference type="EMBL" id="GEU55247.1"/>
    </source>
</evidence>
<dbReference type="Gene3D" id="3.40.50.300">
    <property type="entry name" value="P-loop containing nucleotide triphosphate hydrolases"/>
    <property type="match status" value="2"/>
</dbReference>
<dbReference type="InterPro" id="IPR036390">
    <property type="entry name" value="WH_DNA-bd_sf"/>
</dbReference>
<dbReference type="InterPro" id="IPR002182">
    <property type="entry name" value="NB-ARC"/>
</dbReference>
<evidence type="ECO:0000259" key="5">
    <source>
        <dbReference type="Pfam" id="PF23282"/>
    </source>
</evidence>
<feature type="compositionally biased region" description="Basic and acidic residues" evidence="3">
    <location>
        <begin position="718"/>
        <end position="735"/>
    </location>
</feature>
<dbReference type="Pfam" id="PF00931">
    <property type="entry name" value="NB-ARC"/>
    <property type="match status" value="1"/>
</dbReference>
<evidence type="ECO:0000259" key="4">
    <source>
        <dbReference type="Pfam" id="PF00931"/>
    </source>
</evidence>
<dbReference type="InterPro" id="IPR032675">
    <property type="entry name" value="LRR_dom_sf"/>
</dbReference>
<dbReference type="PRINTS" id="PR00364">
    <property type="entry name" value="DISEASERSIST"/>
</dbReference>
<feature type="compositionally biased region" description="Polar residues" evidence="3">
    <location>
        <begin position="784"/>
        <end position="793"/>
    </location>
</feature>
<evidence type="ECO:0000256" key="1">
    <source>
        <dbReference type="ARBA" id="ARBA00022614"/>
    </source>
</evidence>
<dbReference type="GO" id="GO:0006952">
    <property type="term" value="P:defense response"/>
    <property type="evidence" value="ECO:0007669"/>
    <property type="project" value="InterPro"/>
</dbReference>
<keyword evidence="1" id="KW-0433">Leucine-rich repeat</keyword>
<feature type="compositionally biased region" description="Basic and acidic residues" evidence="3">
    <location>
        <begin position="749"/>
        <end position="762"/>
    </location>
</feature>
<feature type="compositionally biased region" description="Basic and acidic residues" evidence="3">
    <location>
        <begin position="811"/>
        <end position="820"/>
    </location>
</feature>
<keyword evidence="2" id="KW-0677">Repeat</keyword>
<accession>A0A6L2L309</accession>
<dbReference type="EMBL" id="BKCJ010003464">
    <property type="protein sequence ID" value="GEU55247.1"/>
    <property type="molecule type" value="Genomic_DNA"/>
</dbReference>
<dbReference type="Pfam" id="PF23282">
    <property type="entry name" value="WHD_ROQ1"/>
    <property type="match status" value="1"/>
</dbReference>
<feature type="region of interest" description="Disordered" evidence="3">
    <location>
        <begin position="718"/>
        <end position="896"/>
    </location>
</feature>
<dbReference type="InterPro" id="IPR058192">
    <property type="entry name" value="WHD_ROQ1-like"/>
</dbReference>
<dbReference type="SUPFAM" id="SSF52540">
    <property type="entry name" value="P-loop containing nucleoside triphosphate hydrolases"/>
    <property type="match status" value="1"/>
</dbReference>
<protein>
    <submittedName>
        <fullName evidence="6">Uncharacterized protein</fullName>
    </submittedName>
</protein>
<dbReference type="InterPro" id="IPR044974">
    <property type="entry name" value="Disease_R_plants"/>
</dbReference>
<feature type="region of interest" description="Disordered" evidence="3">
    <location>
        <begin position="996"/>
        <end position="1034"/>
    </location>
</feature>
<organism evidence="6">
    <name type="scientific">Tanacetum cinerariifolium</name>
    <name type="common">Dalmatian daisy</name>
    <name type="synonym">Chrysanthemum cinerariifolium</name>
    <dbReference type="NCBI Taxonomy" id="118510"/>
    <lineage>
        <taxon>Eukaryota</taxon>
        <taxon>Viridiplantae</taxon>
        <taxon>Streptophyta</taxon>
        <taxon>Embryophyta</taxon>
        <taxon>Tracheophyta</taxon>
        <taxon>Spermatophyta</taxon>
        <taxon>Magnoliopsida</taxon>
        <taxon>eudicotyledons</taxon>
        <taxon>Gunneridae</taxon>
        <taxon>Pentapetalae</taxon>
        <taxon>asterids</taxon>
        <taxon>campanulids</taxon>
        <taxon>Asterales</taxon>
        <taxon>Asteraceae</taxon>
        <taxon>Asteroideae</taxon>
        <taxon>Anthemideae</taxon>
        <taxon>Anthemidinae</taxon>
        <taxon>Tanacetum</taxon>
    </lineage>
</organism>